<dbReference type="AlphaFoldDB" id="A0AA86TRY8"/>
<reference evidence="1" key="1">
    <citation type="submission" date="2023-06" db="EMBL/GenBank/DDBJ databases">
        <authorList>
            <person name="Kurt Z."/>
        </authorList>
    </citation>
    <scope>NUCLEOTIDE SEQUENCE</scope>
</reference>
<reference evidence="2 3" key="2">
    <citation type="submission" date="2024-07" db="EMBL/GenBank/DDBJ databases">
        <authorList>
            <person name="Akdeniz Z."/>
        </authorList>
    </citation>
    <scope>NUCLEOTIDE SEQUENCE [LARGE SCALE GENOMIC DNA]</scope>
</reference>
<dbReference type="Proteomes" id="UP001642409">
    <property type="component" value="Unassembled WGS sequence"/>
</dbReference>
<evidence type="ECO:0000313" key="3">
    <source>
        <dbReference type="Proteomes" id="UP001642409"/>
    </source>
</evidence>
<comment type="caution">
    <text evidence="1">The sequence shown here is derived from an EMBL/GenBank/DDBJ whole genome shotgun (WGS) entry which is preliminary data.</text>
</comment>
<protein>
    <submittedName>
        <fullName evidence="2">Hypothetical_protein</fullName>
    </submittedName>
</protein>
<keyword evidence="3" id="KW-1185">Reference proteome</keyword>
<accession>A0AA86TRY8</accession>
<dbReference type="EMBL" id="CATOUU010000367">
    <property type="protein sequence ID" value="CAI9926366.1"/>
    <property type="molecule type" value="Genomic_DNA"/>
</dbReference>
<organism evidence="1">
    <name type="scientific">Hexamita inflata</name>
    <dbReference type="NCBI Taxonomy" id="28002"/>
    <lineage>
        <taxon>Eukaryota</taxon>
        <taxon>Metamonada</taxon>
        <taxon>Diplomonadida</taxon>
        <taxon>Hexamitidae</taxon>
        <taxon>Hexamitinae</taxon>
        <taxon>Hexamita</taxon>
    </lineage>
</organism>
<name>A0AA86TRY8_9EUKA</name>
<gene>
    <name evidence="1" type="ORF">HINF_LOCUS14011</name>
    <name evidence="2" type="ORF">HINF_LOCUS26870</name>
</gene>
<dbReference type="EMBL" id="CAXDID020000082">
    <property type="protein sequence ID" value="CAL6019269.1"/>
    <property type="molecule type" value="Genomic_DNA"/>
</dbReference>
<sequence>MNNSSLVGGLDCISISSDSQISIMDILNEQLFQNKAENLPNYSKTQQLPKKLDSNNQVPKQAYSVEQIKSLINTRAFTGYSIVDAKKAEEQLSVILFASKAKARDVLHAKTTLRNTRSSPDSYCCCYYQKHKRYRILQQIQEEREAIQKLKKYEKLDSIFGVDQEINQSKNKKAEGKQDPNTPCKKTRRSFKNKCSKACANHELAIIDHLDSLNNKYLLTSLTREEYSQQWLQDNVFTHFETREFYTLNENNQQYSDHSININQQQKNFQDKNREEMITFLKQQTKYDQYSDDQLVTMCERVDLLNKNNAFKLKIPQRVTHGSCKRYKGKVGQKGK</sequence>
<evidence type="ECO:0000313" key="2">
    <source>
        <dbReference type="EMBL" id="CAL6019269.1"/>
    </source>
</evidence>
<proteinExistence type="predicted"/>
<evidence type="ECO:0000313" key="1">
    <source>
        <dbReference type="EMBL" id="CAI9926366.1"/>
    </source>
</evidence>